<sequence>MKKRKILSVYIEDKIGEEANLNIDIELSLNGLISESDIQKALTNEETHQINEIVFNIIKRVNKINNRDEISKF</sequence>
<dbReference type="Proteomes" id="UP001321763">
    <property type="component" value="Chromosome"/>
</dbReference>
<dbReference type="EMBL" id="AP026818">
    <property type="protein sequence ID" value="BDR81005.1"/>
    <property type="molecule type" value="Genomic_DNA"/>
</dbReference>
<name>A0ABC8EDT1_CLOTA</name>
<evidence type="ECO:0000313" key="2">
    <source>
        <dbReference type="Proteomes" id="UP001321763"/>
    </source>
</evidence>
<reference evidence="1 2" key="1">
    <citation type="submission" date="2022-09" db="EMBL/GenBank/DDBJ databases">
        <title>complete genome sequences of Clostridium tetani str. KHSU-234311-028 isolated from soil.</title>
        <authorList>
            <person name="Sekizuka T."/>
            <person name="Shitada C."/>
            <person name="Takahashi M."/>
            <person name="Kuroda M."/>
        </authorList>
    </citation>
    <scope>NUCLEOTIDE SEQUENCE [LARGE SCALE GENOMIC DNA]</scope>
    <source>
        <strain evidence="1 2">KHSU-234311-028</strain>
    </source>
</reference>
<organism evidence="1 2">
    <name type="scientific">Clostridium tetani</name>
    <dbReference type="NCBI Taxonomy" id="1513"/>
    <lineage>
        <taxon>Bacteria</taxon>
        <taxon>Bacillati</taxon>
        <taxon>Bacillota</taxon>
        <taxon>Clostridia</taxon>
        <taxon>Eubacteriales</taxon>
        <taxon>Clostridiaceae</taxon>
        <taxon>Clostridium</taxon>
    </lineage>
</organism>
<gene>
    <name evidence="1" type="ORF">K234311028_12510</name>
</gene>
<protein>
    <submittedName>
        <fullName evidence="1">Uncharacterized protein</fullName>
    </submittedName>
</protein>
<dbReference type="AlphaFoldDB" id="A0ABC8EDT1"/>
<evidence type="ECO:0000313" key="1">
    <source>
        <dbReference type="EMBL" id="BDR81005.1"/>
    </source>
</evidence>
<dbReference type="RefSeq" id="WP_317724961.1">
    <property type="nucleotide sequence ID" value="NZ_AP026818.1"/>
</dbReference>
<accession>A0ABC8EDT1</accession>
<proteinExistence type="predicted"/>